<sequence>MHGVRGFVMSRRVTAILREADDHQFPRHFIKRLSLNN</sequence>
<accession>A0A8S5TYE1</accession>
<protein>
    <submittedName>
        <fullName evidence="1">Uncharacterized protein</fullName>
    </submittedName>
</protein>
<evidence type="ECO:0000313" key="1">
    <source>
        <dbReference type="EMBL" id="DAF87199.1"/>
    </source>
</evidence>
<organism evidence="1">
    <name type="scientific">Myoviridae sp. ctPkm1</name>
    <dbReference type="NCBI Taxonomy" id="2825099"/>
    <lineage>
        <taxon>Viruses</taxon>
        <taxon>Duplodnaviria</taxon>
        <taxon>Heunggongvirae</taxon>
        <taxon>Uroviricota</taxon>
        <taxon>Caudoviricetes</taxon>
    </lineage>
</organism>
<dbReference type="EMBL" id="BK015960">
    <property type="protein sequence ID" value="DAF87199.1"/>
    <property type="molecule type" value="Genomic_DNA"/>
</dbReference>
<reference evidence="1" key="1">
    <citation type="journal article" date="2021" name="Proc. Natl. Acad. Sci. U.S.A.">
        <title>A Catalog of Tens of Thousands of Viruses from Human Metagenomes Reveals Hidden Associations with Chronic Diseases.</title>
        <authorList>
            <person name="Tisza M.J."/>
            <person name="Buck C.B."/>
        </authorList>
    </citation>
    <scope>NUCLEOTIDE SEQUENCE</scope>
    <source>
        <strain evidence="1">CtPkm1</strain>
    </source>
</reference>
<proteinExistence type="predicted"/>
<name>A0A8S5TYE1_9CAUD</name>